<keyword evidence="12" id="KW-0902">Two-component regulatory system</keyword>
<dbReference type="STRING" id="1802596.A2Z11_03840"/>
<dbReference type="PANTHER" id="PTHR45528">
    <property type="entry name" value="SENSOR HISTIDINE KINASE CPXA"/>
    <property type="match status" value="1"/>
</dbReference>
<comment type="caution">
    <text evidence="18">The sequence shown here is derived from an EMBL/GenBank/DDBJ whole genome shotgun (WGS) entry which is preliminary data.</text>
</comment>
<dbReference type="Pfam" id="PF02518">
    <property type="entry name" value="HATPase_c"/>
    <property type="match status" value="1"/>
</dbReference>
<keyword evidence="11 15" id="KW-1133">Transmembrane helix</keyword>
<keyword evidence="7 15" id="KW-0812">Transmembrane</keyword>
<evidence type="ECO:0000256" key="4">
    <source>
        <dbReference type="ARBA" id="ARBA00022475"/>
    </source>
</evidence>
<dbReference type="GO" id="GO:0005524">
    <property type="term" value="F:ATP binding"/>
    <property type="evidence" value="ECO:0007669"/>
    <property type="project" value="UniProtKB-KW"/>
</dbReference>
<evidence type="ECO:0000256" key="3">
    <source>
        <dbReference type="ARBA" id="ARBA00012438"/>
    </source>
</evidence>
<organism evidence="18 19">
    <name type="scientific">Candidatus Woykebacteria bacterium RBG_16_43_9</name>
    <dbReference type="NCBI Taxonomy" id="1802596"/>
    <lineage>
        <taxon>Bacteria</taxon>
        <taxon>Candidatus Woykeibacteriota</taxon>
    </lineage>
</organism>
<feature type="transmembrane region" description="Helical" evidence="15">
    <location>
        <begin position="20"/>
        <end position="38"/>
    </location>
</feature>
<evidence type="ECO:0000256" key="6">
    <source>
        <dbReference type="ARBA" id="ARBA00022679"/>
    </source>
</evidence>
<evidence type="ECO:0000256" key="12">
    <source>
        <dbReference type="ARBA" id="ARBA00023012"/>
    </source>
</evidence>
<keyword evidence="9" id="KW-0418">Kinase</keyword>
<dbReference type="Gene3D" id="3.30.565.10">
    <property type="entry name" value="Histidine kinase-like ATPase, C-terminal domain"/>
    <property type="match status" value="1"/>
</dbReference>
<protein>
    <recommendedName>
        <fullName evidence="3">histidine kinase</fullName>
        <ecNumber evidence="3">2.7.13.3</ecNumber>
    </recommendedName>
</protein>
<dbReference type="GO" id="GO:0005886">
    <property type="term" value="C:plasma membrane"/>
    <property type="evidence" value="ECO:0007669"/>
    <property type="project" value="UniProtKB-SubCell"/>
</dbReference>
<dbReference type="PANTHER" id="PTHR45528:SF1">
    <property type="entry name" value="SENSOR HISTIDINE KINASE CPXA"/>
    <property type="match status" value="1"/>
</dbReference>
<dbReference type="Gene3D" id="1.10.287.130">
    <property type="match status" value="1"/>
</dbReference>
<keyword evidence="4" id="KW-1003">Cell membrane</keyword>
<feature type="transmembrane region" description="Helical" evidence="15">
    <location>
        <begin position="181"/>
        <end position="206"/>
    </location>
</feature>
<evidence type="ECO:0000256" key="9">
    <source>
        <dbReference type="ARBA" id="ARBA00022777"/>
    </source>
</evidence>
<reference evidence="18 19" key="1">
    <citation type="journal article" date="2016" name="Nat. Commun.">
        <title>Thousands of microbial genomes shed light on interconnected biogeochemical processes in an aquifer system.</title>
        <authorList>
            <person name="Anantharaman K."/>
            <person name="Brown C.T."/>
            <person name="Hug L.A."/>
            <person name="Sharon I."/>
            <person name="Castelle C.J."/>
            <person name="Probst A.J."/>
            <person name="Thomas B.C."/>
            <person name="Singh A."/>
            <person name="Wilkins M.J."/>
            <person name="Karaoz U."/>
            <person name="Brodie E.L."/>
            <person name="Williams K.H."/>
            <person name="Hubbard S.S."/>
            <person name="Banfield J.F."/>
        </authorList>
    </citation>
    <scope>NUCLEOTIDE SEQUENCE [LARGE SCALE GENOMIC DNA]</scope>
</reference>
<dbReference type="SMART" id="SM00304">
    <property type="entry name" value="HAMP"/>
    <property type="match status" value="1"/>
</dbReference>
<evidence type="ECO:0000256" key="2">
    <source>
        <dbReference type="ARBA" id="ARBA00004651"/>
    </source>
</evidence>
<feature type="coiled-coil region" evidence="14">
    <location>
        <begin position="236"/>
        <end position="266"/>
    </location>
</feature>
<proteinExistence type="predicted"/>
<dbReference type="InterPro" id="IPR036097">
    <property type="entry name" value="HisK_dim/P_sf"/>
</dbReference>
<dbReference type="Pfam" id="PF00512">
    <property type="entry name" value="HisKA"/>
    <property type="match status" value="1"/>
</dbReference>
<dbReference type="EMBL" id="MHCS01000045">
    <property type="protein sequence ID" value="OGY25530.1"/>
    <property type="molecule type" value="Genomic_DNA"/>
</dbReference>
<keyword evidence="5" id="KW-0597">Phosphoprotein</keyword>
<gene>
    <name evidence="18" type="ORF">A2Z11_03840</name>
</gene>
<evidence type="ECO:0000259" key="16">
    <source>
        <dbReference type="PROSITE" id="PS50109"/>
    </source>
</evidence>
<evidence type="ECO:0000256" key="10">
    <source>
        <dbReference type="ARBA" id="ARBA00022840"/>
    </source>
</evidence>
<dbReference type="SUPFAM" id="SSF55874">
    <property type="entry name" value="ATPase domain of HSP90 chaperone/DNA topoisomerase II/histidine kinase"/>
    <property type="match status" value="1"/>
</dbReference>
<dbReference type="InterPro" id="IPR050398">
    <property type="entry name" value="HssS/ArlS-like"/>
</dbReference>
<dbReference type="CDD" id="cd06225">
    <property type="entry name" value="HAMP"/>
    <property type="match status" value="1"/>
</dbReference>
<evidence type="ECO:0000256" key="1">
    <source>
        <dbReference type="ARBA" id="ARBA00000085"/>
    </source>
</evidence>
<dbReference type="InterPro" id="IPR036890">
    <property type="entry name" value="HATPase_C_sf"/>
</dbReference>
<dbReference type="GO" id="GO:0000155">
    <property type="term" value="F:phosphorelay sensor kinase activity"/>
    <property type="evidence" value="ECO:0007669"/>
    <property type="project" value="InterPro"/>
</dbReference>
<dbReference type="FunFam" id="3.30.565.10:FF:000023">
    <property type="entry name" value="PAS domain-containing sensor histidine kinase"/>
    <property type="match status" value="1"/>
</dbReference>
<feature type="domain" description="Histidine kinase" evidence="16">
    <location>
        <begin position="273"/>
        <end position="491"/>
    </location>
</feature>
<dbReference type="InterPro" id="IPR003594">
    <property type="entry name" value="HATPase_dom"/>
</dbReference>
<accession>A0A1G1WDH7</accession>
<dbReference type="PROSITE" id="PS50885">
    <property type="entry name" value="HAMP"/>
    <property type="match status" value="1"/>
</dbReference>
<evidence type="ECO:0000313" key="19">
    <source>
        <dbReference type="Proteomes" id="UP000176389"/>
    </source>
</evidence>
<dbReference type="EC" id="2.7.13.3" evidence="3"/>
<dbReference type="SUPFAM" id="SSF158472">
    <property type="entry name" value="HAMP domain-like"/>
    <property type="match status" value="1"/>
</dbReference>
<dbReference type="SMART" id="SM00388">
    <property type="entry name" value="HisKA"/>
    <property type="match status" value="1"/>
</dbReference>
<evidence type="ECO:0000256" key="7">
    <source>
        <dbReference type="ARBA" id="ARBA00022692"/>
    </source>
</evidence>
<evidence type="ECO:0000256" key="11">
    <source>
        <dbReference type="ARBA" id="ARBA00022989"/>
    </source>
</evidence>
<keyword evidence="8" id="KW-0547">Nucleotide-binding</keyword>
<evidence type="ECO:0000256" key="15">
    <source>
        <dbReference type="SAM" id="Phobius"/>
    </source>
</evidence>
<evidence type="ECO:0000256" key="13">
    <source>
        <dbReference type="ARBA" id="ARBA00023136"/>
    </source>
</evidence>
<keyword evidence="10" id="KW-0067">ATP-binding</keyword>
<keyword evidence="6" id="KW-0808">Transferase</keyword>
<evidence type="ECO:0000259" key="17">
    <source>
        <dbReference type="PROSITE" id="PS50885"/>
    </source>
</evidence>
<dbReference type="InterPro" id="IPR003660">
    <property type="entry name" value="HAMP_dom"/>
</dbReference>
<evidence type="ECO:0000256" key="14">
    <source>
        <dbReference type="SAM" id="Coils"/>
    </source>
</evidence>
<evidence type="ECO:0000313" key="18">
    <source>
        <dbReference type="EMBL" id="OGY25530.1"/>
    </source>
</evidence>
<dbReference type="PROSITE" id="PS50109">
    <property type="entry name" value="HIS_KIN"/>
    <property type="match status" value="1"/>
</dbReference>
<dbReference type="SMART" id="SM00387">
    <property type="entry name" value="HATPase_c"/>
    <property type="match status" value="1"/>
</dbReference>
<dbReference type="InterPro" id="IPR004358">
    <property type="entry name" value="Sig_transdc_His_kin-like_C"/>
</dbReference>
<comment type="catalytic activity">
    <reaction evidence="1">
        <text>ATP + protein L-histidine = ADP + protein N-phospho-L-histidine.</text>
        <dbReference type="EC" id="2.7.13.3"/>
    </reaction>
</comment>
<dbReference type="Gene3D" id="6.10.340.10">
    <property type="match status" value="1"/>
</dbReference>
<feature type="domain" description="HAMP" evidence="17">
    <location>
        <begin position="206"/>
        <end position="258"/>
    </location>
</feature>
<keyword evidence="13 15" id="KW-0472">Membrane</keyword>
<dbReference type="Proteomes" id="UP000176389">
    <property type="component" value="Unassembled WGS sequence"/>
</dbReference>
<evidence type="ECO:0000256" key="8">
    <source>
        <dbReference type="ARBA" id="ARBA00022741"/>
    </source>
</evidence>
<name>A0A1G1WDH7_9BACT</name>
<dbReference type="InterPro" id="IPR005467">
    <property type="entry name" value="His_kinase_dom"/>
</dbReference>
<keyword evidence="14" id="KW-0175">Coiled coil</keyword>
<dbReference type="AlphaFoldDB" id="A0A1G1WDH7"/>
<dbReference type="Pfam" id="PF00672">
    <property type="entry name" value="HAMP"/>
    <property type="match status" value="1"/>
</dbReference>
<sequence length="501" mass="57090">MKIRGNPLPFRHSLRVKFSLTTAAIFLVISSLVSFVLIRQNINFQKQSLLARSNTFSNLATKPIGDSYNSYFQAGFLRFREQLIDTLTLNEDVTRLQIISVEGEILFDTINLDRQGEEMVNKIEDPKILQAVFANRSTQLTGKNGDINEIIVPYSDDFGARPFSIRYFISYEAVYKTIDKIILTIGFLTLLVIVITLITMTLLVHFSILNPLSQIVVVAREITHGNLSQKIKLTTRDELEDLASSLNQMIERLKKDIEDLKELDKLKDEFVYLVSHNLRTPVTIIKGYLDSLQKNKSLDKEAVKSVEVISESTKQLEEMTESLINLVSLEKETEVLVKEPTDIKQILEQSVKRFSEKAKEKEINFVFEFPEGNLSKLKVDKQRITQVVDSLIDNAIKFNKEKGRVAIVVEEKKNYLLISIIDTGIGISDEQKPKVFQKLHRATSMLTYNYEGIGLSLYLTKLIIEAHQGQIWFESNLGEGSTFFVKLPITEGNTKGQPHHP</sequence>
<comment type="subcellular location">
    <subcellularLocation>
        <location evidence="2">Cell membrane</location>
        <topology evidence="2">Multi-pass membrane protein</topology>
    </subcellularLocation>
</comment>
<dbReference type="InterPro" id="IPR003661">
    <property type="entry name" value="HisK_dim/P_dom"/>
</dbReference>
<dbReference type="SUPFAM" id="SSF47384">
    <property type="entry name" value="Homodimeric domain of signal transducing histidine kinase"/>
    <property type="match status" value="1"/>
</dbReference>
<dbReference type="CDD" id="cd00082">
    <property type="entry name" value="HisKA"/>
    <property type="match status" value="1"/>
</dbReference>
<evidence type="ECO:0000256" key="5">
    <source>
        <dbReference type="ARBA" id="ARBA00022553"/>
    </source>
</evidence>
<dbReference type="PRINTS" id="PR00344">
    <property type="entry name" value="BCTRLSENSOR"/>
</dbReference>